<evidence type="ECO:0000256" key="5">
    <source>
        <dbReference type="ARBA" id="ARBA00023004"/>
    </source>
</evidence>
<dbReference type="Proteomes" id="UP000199444">
    <property type="component" value="Unassembled WGS sequence"/>
</dbReference>
<dbReference type="GO" id="GO:0016705">
    <property type="term" value="F:oxidoreductase activity, acting on paired donors, with incorporation or reduction of molecular oxygen"/>
    <property type="evidence" value="ECO:0007669"/>
    <property type="project" value="InterPro"/>
</dbReference>
<feature type="binding site" description="axial binding residue" evidence="6">
    <location>
        <position position="362"/>
    </location>
    <ligand>
        <name>heme</name>
        <dbReference type="ChEBI" id="CHEBI:30413"/>
    </ligand>
    <ligandPart>
        <name>Fe</name>
        <dbReference type="ChEBI" id="CHEBI:18248"/>
    </ligandPart>
</feature>
<dbReference type="RefSeq" id="WP_092494043.1">
    <property type="nucleotide sequence ID" value="NZ_FNKD01000004.1"/>
</dbReference>
<evidence type="ECO:0000256" key="1">
    <source>
        <dbReference type="ARBA" id="ARBA00010617"/>
    </source>
</evidence>
<dbReference type="GO" id="GO:0005506">
    <property type="term" value="F:iron ion binding"/>
    <property type="evidence" value="ECO:0007669"/>
    <property type="project" value="InterPro"/>
</dbReference>
<evidence type="ECO:0000313" key="7">
    <source>
        <dbReference type="EMBL" id="SDR02089.1"/>
    </source>
</evidence>
<dbReference type="Pfam" id="PF00067">
    <property type="entry name" value="p450"/>
    <property type="match status" value="1"/>
</dbReference>
<evidence type="ECO:0000313" key="8">
    <source>
        <dbReference type="Proteomes" id="UP000199444"/>
    </source>
</evidence>
<comment type="cofactor">
    <cofactor evidence="6">
        <name>heme</name>
        <dbReference type="ChEBI" id="CHEBI:30413"/>
    </cofactor>
</comment>
<evidence type="ECO:0000256" key="2">
    <source>
        <dbReference type="ARBA" id="ARBA00022617"/>
    </source>
</evidence>
<dbReference type="STRING" id="553311.SAMN05216231_3298"/>
<proteinExistence type="inferred from homology"/>
<keyword evidence="5 6" id="KW-0408">Iron</keyword>
<dbReference type="InterPro" id="IPR001128">
    <property type="entry name" value="Cyt_P450"/>
</dbReference>
<dbReference type="EMBL" id="FNKD01000004">
    <property type="protein sequence ID" value="SDR02089.1"/>
    <property type="molecule type" value="Genomic_DNA"/>
</dbReference>
<keyword evidence="2 6" id="KW-0349">Heme</keyword>
<reference evidence="7 8" key="1">
    <citation type="submission" date="2016-10" db="EMBL/GenBank/DDBJ databases">
        <authorList>
            <person name="de Groot N.N."/>
        </authorList>
    </citation>
    <scope>NUCLEOTIDE SEQUENCE [LARGE SCALE GENOMIC DNA]</scope>
    <source>
        <strain evidence="7 8">CGMCC 1.10449</strain>
    </source>
</reference>
<protein>
    <submittedName>
        <fullName evidence="7">Fatty-acid peroxygenase</fullName>
    </submittedName>
</protein>
<dbReference type="GO" id="GO:0020037">
    <property type="term" value="F:heme binding"/>
    <property type="evidence" value="ECO:0007669"/>
    <property type="project" value="InterPro"/>
</dbReference>
<evidence type="ECO:0000256" key="3">
    <source>
        <dbReference type="ARBA" id="ARBA00022723"/>
    </source>
</evidence>
<dbReference type="InterPro" id="IPR036396">
    <property type="entry name" value="Cyt_P450_sf"/>
</dbReference>
<sequence>MAIPREKGLDNSLDLLLEGYRYIINRRIRFQSDIFETRLMGGKKVICIGGKEAAEVFYDNEKFRRQGAAPKRIQKTLLGENGVQTLDGVGHKHRKKLFMSLMTPERIDDFIEITSKQWQIAIENWEQKKEVVLFDATREIMCRIACEWAGVPLWAKELQQRTTDLSAMIDAFGAFGPRHWRGRQARNRSEQWIRGVIQQVRQGQLMPHEDTALYAMAWHSNLDGKLMDIQMAAVELLNIIRPIVAIARYVTFSALALYNHPESKDKLQTDSEEYSHMFVQEVRRFYPFGPFLGAKVRSDFNWNGYNFTNGTLVLLDIYGTNYDQDLWELPEKFRPERFRGWQGSPFNFIPQGGGEYDIGHRCAGEWITIEGMKVSLDFLANRIDYQVPKQNLNFSLVRMPPIPKSRFVIRKVKQK</sequence>
<dbReference type="PRINTS" id="PR00463">
    <property type="entry name" value="EP450I"/>
</dbReference>
<keyword evidence="3 6" id="KW-0479">Metal-binding</keyword>
<dbReference type="CDD" id="cd11067">
    <property type="entry name" value="CYP152"/>
    <property type="match status" value="1"/>
</dbReference>
<name>A0A1H1FMX8_9BACI</name>
<keyword evidence="4" id="KW-0560">Oxidoreductase</keyword>
<evidence type="ECO:0000256" key="6">
    <source>
        <dbReference type="PIRSR" id="PIRSR602401-1"/>
    </source>
</evidence>
<gene>
    <name evidence="7" type="ORF">SAMN05216231_3298</name>
</gene>
<dbReference type="SUPFAM" id="SSF48264">
    <property type="entry name" value="Cytochrome P450"/>
    <property type="match status" value="1"/>
</dbReference>
<dbReference type="PANTHER" id="PTHR24302:SF15">
    <property type="entry name" value="FATTY-ACID PEROXYGENASE"/>
    <property type="match status" value="1"/>
</dbReference>
<organism evidence="7 8">
    <name type="scientific">Virgibacillus salinus</name>
    <dbReference type="NCBI Taxonomy" id="553311"/>
    <lineage>
        <taxon>Bacteria</taxon>
        <taxon>Bacillati</taxon>
        <taxon>Bacillota</taxon>
        <taxon>Bacilli</taxon>
        <taxon>Bacillales</taxon>
        <taxon>Bacillaceae</taxon>
        <taxon>Virgibacillus</taxon>
    </lineage>
</organism>
<keyword evidence="8" id="KW-1185">Reference proteome</keyword>
<dbReference type="InterPro" id="IPR050705">
    <property type="entry name" value="Cytochrome_P450_3A"/>
</dbReference>
<dbReference type="Gene3D" id="1.10.630.10">
    <property type="entry name" value="Cytochrome P450"/>
    <property type="match status" value="1"/>
</dbReference>
<evidence type="ECO:0000256" key="4">
    <source>
        <dbReference type="ARBA" id="ARBA00023002"/>
    </source>
</evidence>
<dbReference type="PANTHER" id="PTHR24302">
    <property type="entry name" value="CYTOCHROME P450 FAMILY 3"/>
    <property type="match status" value="1"/>
</dbReference>
<comment type="similarity">
    <text evidence="1">Belongs to the cytochrome P450 family.</text>
</comment>
<dbReference type="AlphaFoldDB" id="A0A1H1FMX8"/>
<dbReference type="InterPro" id="IPR002401">
    <property type="entry name" value="Cyt_P450_E_grp-I"/>
</dbReference>
<dbReference type="GO" id="GO:0004497">
    <property type="term" value="F:monooxygenase activity"/>
    <property type="evidence" value="ECO:0007669"/>
    <property type="project" value="InterPro"/>
</dbReference>
<accession>A0A1H1FMX8</accession>